<dbReference type="InterPro" id="IPR009060">
    <property type="entry name" value="UBA-like_sf"/>
</dbReference>
<dbReference type="Gene3D" id="2.60.120.920">
    <property type="match status" value="3"/>
</dbReference>
<protein>
    <recommendedName>
        <fullName evidence="9">B30.2/SPRY domain-containing protein</fullName>
    </recommendedName>
</protein>
<evidence type="ECO:0000259" key="4">
    <source>
        <dbReference type="PROSITE" id="PS50030"/>
    </source>
</evidence>
<feature type="compositionally biased region" description="Acidic residues" evidence="3">
    <location>
        <begin position="440"/>
        <end position="468"/>
    </location>
</feature>
<feature type="region of interest" description="Disordered" evidence="3">
    <location>
        <begin position="2570"/>
        <end position="2613"/>
    </location>
</feature>
<dbReference type="Pfam" id="PF22562">
    <property type="entry name" value="UBA_7"/>
    <property type="match status" value="1"/>
</dbReference>
<evidence type="ECO:0000313" key="7">
    <source>
        <dbReference type="EMBL" id="EJK68535.1"/>
    </source>
</evidence>
<feature type="region of interest" description="Disordered" evidence="3">
    <location>
        <begin position="1130"/>
        <end position="1150"/>
    </location>
</feature>
<feature type="compositionally biased region" description="Basic and acidic residues" evidence="3">
    <location>
        <begin position="556"/>
        <end position="569"/>
    </location>
</feature>
<organism evidence="7 8">
    <name type="scientific">Thalassiosira oceanica</name>
    <name type="common">Marine diatom</name>
    <dbReference type="NCBI Taxonomy" id="159749"/>
    <lineage>
        <taxon>Eukaryota</taxon>
        <taxon>Sar</taxon>
        <taxon>Stramenopiles</taxon>
        <taxon>Ochrophyta</taxon>
        <taxon>Bacillariophyta</taxon>
        <taxon>Coscinodiscophyceae</taxon>
        <taxon>Thalassiosirophycidae</taxon>
        <taxon>Thalassiosirales</taxon>
        <taxon>Thalassiosiraceae</taxon>
        <taxon>Thalassiosira</taxon>
    </lineage>
</organism>
<feature type="compositionally biased region" description="Pro residues" evidence="3">
    <location>
        <begin position="391"/>
        <end position="404"/>
    </location>
</feature>
<feature type="domain" description="UBA" evidence="4">
    <location>
        <begin position="2525"/>
        <end position="2565"/>
    </location>
</feature>
<dbReference type="PROSITE" id="PS50237">
    <property type="entry name" value="HECT"/>
    <property type="match status" value="1"/>
</dbReference>
<feature type="domain" description="HECT" evidence="6">
    <location>
        <begin position="4660"/>
        <end position="4825"/>
    </location>
</feature>
<dbReference type="SMART" id="SM00449">
    <property type="entry name" value="SPRY"/>
    <property type="match status" value="3"/>
</dbReference>
<name>K0ST15_THAOC</name>
<feature type="compositionally biased region" description="Low complexity" evidence="3">
    <location>
        <begin position="1130"/>
        <end position="1146"/>
    </location>
</feature>
<dbReference type="PANTHER" id="PTHR46654">
    <property type="entry name" value="E3 UBIQUITIN-PROTEIN LIGASE HECTD3"/>
    <property type="match status" value="1"/>
</dbReference>
<dbReference type="SMART" id="SM00119">
    <property type="entry name" value="HECTc"/>
    <property type="match status" value="1"/>
</dbReference>
<dbReference type="GO" id="GO:0004842">
    <property type="term" value="F:ubiquitin-protein transferase activity"/>
    <property type="evidence" value="ECO:0007669"/>
    <property type="project" value="InterPro"/>
</dbReference>
<feature type="region of interest" description="Disordered" evidence="3">
    <location>
        <begin position="384"/>
        <end position="486"/>
    </location>
</feature>
<dbReference type="InterPro" id="IPR035983">
    <property type="entry name" value="Hect_E3_ubiquitin_ligase"/>
</dbReference>
<dbReference type="Gene3D" id="2.30.30.40">
    <property type="entry name" value="SH3 Domains"/>
    <property type="match status" value="1"/>
</dbReference>
<dbReference type="PROSITE" id="PS50030">
    <property type="entry name" value="UBA"/>
    <property type="match status" value="1"/>
</dbReference>
<dbReference type="Gene3D" id="3.90.1750.10">
    <property type="entry name" value="Hect, E3 ligase catalytic domains"/>
    <property type="match status" value="1"/>
</dbReference>
<dbReference type="eggNOG" id="KOG2242">
    <property type="taxonomic scope" value="Eukaryota"/>
</dbReference>
<comment type="caution">
    <text evidence="7">The sequence shown here is derived from an EMBL/GenBank/DDBJ whole genome shotgun (WGS) entry which is preliminary data.</text>
</comment>
<dbReference type="eggNOG" id="KOG1426">
    <property type="taxonomic scope" value="Eukaryota"/>
</dbReference>
<dbReference type="InterPro" id="IPR001870">
    <property type="entry name" value="B30.2/SPRY"/>
</dbReference>
<evidence type="ECO:0008006" key="9">
    <source>
        <dbReference type="Google" id="ProtNLM"/>
    </source>
</evidence>
<feature type="compositionally biased region" description="Acidic residues" evidence="3">
    <location>
        <begin position="2572"/>
        <end position="2604"/>
    </location>
</feature>
<dbReference type="OrthoDB" id="239701at2759"/>
<dbReference type="InterPro" id="IPR003877">
    <property type="entry name" value="SPRY_dom"/>
</dbReference>
<feature type="compositionally biased region" description="Acidic residues" evidence="3">
    <location>
        <begin position="476"/>
        <end position="486"/>
    </location>
</feature>
<dbReference type="PANTHER" id="PTHR46654:SF1">
    <property type="entry name" value="E3 UBIQUITIN-PROTEIN LIGASE HECTD3"/>
    <property type="match status" value="1"/>
</dbReference>
<feature type="compositionally biased region" description="Basic and acidic residues" evidence="3">
    <location>
        <begin position="519"/>
        <end position="528"/>
    </location>
</feature>
<evidence type="ECO:0000259" key="6">
    <source>
        <dbReference type="PROSITE" id="PS50237"/>
    </source>
</evidence>
<evidence type="ECO:0000256" key="1">
    <source>
        <dbReference type="ARBA" id="ARBA00022786"/>
    </source>
</evidence>
<dbReference type="InterPro" id="IPR042469">
    <property type="entry name" value="HECTD3"/>
</dbReference>
<feature type="region of interest" description="Disordered" evidence="3">
    <location>
        <begin position="2364"/>
        <end position="2447"/>
    </location>
</feature>
<dbReference type="Gene3D" id="3.30.2410.10">
    <property type="entry name" value="Hect, E3 ligase catalytic domain"/>
    <property type="match status" value="1"/>
</dbReference>
<dbReference type="SUPFAM" id="SSF46934">
    <property type="entry name" value="UBA-like"/>
    <property type="match status" value="1"/>
</dbReference>
<dbReference type="PROSITE" id="PS50188">
    <property type="entry name" value="B302_SPRY"/>
    <property type="match status" value="3"/>
</dbReference>
<dbReference type="OMA" id="SAMDSEM"/>
<dbReference type="InterPro" id="IPR000569">
    <property type="entry name" value="HECT_dom"/>
</dbReference>
<feature type="compositionally biased region" description="Basic and acidic residues" evidence="3">
    <location>
        <begin position="3403"/>
        <end position="3447"/>
    </location>
</feature>
<keyword evidence="1 2" id="KW-0833">Ubl conjugation pathway</keyword>
<dbReference type="CDD" id="cd11709">
    <property type="entry name" value="SPRY"/>
    <property type="match status" value="3"/>
</dbReference>
<feature type="domain" description="B30.2/SPRY" evidence="5">
    <location>
        <begin position="973"/>
        <end position="1194"/>
    </location>
</feature>
<dbReference type="Gene3D" id="1.10.8.10">
    <property type="entry name" value="DNA helicase RuvA subunit, C-terminal domain"/>
    <property type="match status" value="2"/>
</dbReference>
<dbReference type="SMART" id="SM00165">
    <property type="entry name" value="UBA"/>
    <property type="match status" value="2"/>
</dbReference>
<feature type="region of interest" description="Disordered" evidence="3">
    <location>
        <begin position="2499"/>
        <end position="2519"/>
    </location>
</feature>
<dbReference type="EMBL" id="AGNL01011206">
    <property type="protein sequence ID" value="EJK68535.1"/>
    <property type="molecule type" value="Genomic_DNA"/>
</dbReference>
<feature type="domain" description="B30.2/SPRY" evidence="5">
    <location>
        <begin position="3719"/>
        <end position="3914"/>
    </location>
</feature>
<feature type="region of interest" description="Disordered" evidence="3">
    <location>
        <begin position="3390"/>
        <end position="3507"/>
    </location>
</feature>
<feature type="region of interest" description="Disordered" evidence="3">
    <location>
        <begin position="3306"/>
        <end position="3326"/>
    </location>
</feature>
<dbReference type="InterPro" id="IPR041969">
    <property type="entry name" value="VP13D_UBA"/>
</dbReference>
<feature type="region of interest" description="Disordered" evidence="3">
    <location>
        <begin position="3906"/>
        <end position="3929"/>
    </location>
</feature>
<evidence type="ECO:0000256" key="3">
    <source>
        <dbReference type="SAM" id="MobiDB-lite"/>
    </source>
</evidence>
<evidence type="ECO:0000313" key="8">
    <source>
        <dbReference type="Proteomes" id="UP000266841"/>
    </source>
</evidence>
<evidence type="ECO:0000256" key="2">
    <source>
        <dbReference type="PROSITE-ProRule" id="PRU00104"/>
    </source>
</evidence>
<feature type="active site" description="Glycyl thioester intermediate" evidence="2">
    <location>
        <position position="4778"/>
    </location>
</feature>
<dbReference type="Pfam" id="PF00622">
    <property type="entry name" value="SPRY"/>
    <property type="match status" value="3"/>
</dbReference>
<feature type="domain" description="B30.2/SPRY" evidence="5">
    <location>
        <begin position="2583"/>
        <end position="2789"/>
    </location>
</feature>
<dbReference type="InterPro" id="IPR013320">
    <property type="entry name" value="ConA-like_dom_sf"/>
</dbReference>
<feature type="compositionally biased region" description="Basic and acidic residues" evidence="3">
    <location>
        <begin position="2375"/>
        <end position="2384"/>
    </location>
</feature>
<feature type="compositionally biased region" description="Low complexity" evidence="3">
    <location>
        <begin position="2506"/>
        <end position="2519"/>
    </location>
</feature>
<dbReference type="Proteomes" id="UP000266841">
    <property type="component" value="Unassembled WGS sequence"/>
</dbReference>
<dbReference type="InterPro" id="IPR043136">
    <property type="entry name" value="B30.2/SPRY_sf"/>
</dbReference>
<dbReference type="SUPFAM" id="SSF56204">
    <property type="entry name" value="Hect, E3 ligase catalytic domain"/>
    <property type="match status" value="1"/>
</dbReference>
<feature type="compositionally biased region" description="Polar residues" evidence="3">
    <location>
        <begin position="2147"/>
        <end position="2157"/>
    </location>
</feature>
<dbReference type="InterPro" id="IPR015940">
    <property type="entry name" value="UBA"/>
</dbReference>
<gene>
    <name evidence="7" type="ORF">THAOC_10275</name>
</gene>
<feature type="region of interest" description="Disordered" evidence="3">
    <location>
        <begin position="503"/>
        <end position="573"/>
    </location>
</feature>
<dbReference type="CDD" id="cd14306">
    <property type="entry name" value="UBA_VP13D"/>
    <property type="match status" value="1"/>
</dbReference>
<reference evidence="7 8" key="1">
    <citation type="journal article" date="2012" name="Genome Biol.">
        <title>Genome and low-iron response of an oceanic diatom adapted to chronic iron limitation.</title>
        <authorList>
            <person name="Lommer M."/>
            <person name="Specht M."/>
            <person name="Roy A.S."/>
            <person name="Kraemer L."/>
            <person name="Andreson R."/>
            <person name="Gutowska M.A."/>
            <person name="Wolf J."/>
            <person name="Bergner S.V."/>
            <person name="Schilhabel M.B."/>
            <person name="Klostermeier U.C."/>
            <person name="Beiko R.G."/>
            <person name="Rosenstiel P."/>
            <person name="Hippler M."/>
            <person name="Laroche J."/>
        </authorList>
    </citation>
    <scope>NUCLEOTIDE SEQUENCE [LARGE SCALE GENOMIC DNA]</scope>
    <source>
        <strain evidence="7 8">CCMP1005</strain>
    </source>
</reference>
<evidence type="ECO:0000259" key="5">
    <source>
        <dbReference type="PROSITE" id="PS50188"/>
    </source>
</evidence>
<feature type="compositionally biased region" description="Low complexity" evidence="3">
    <location>
        <begin position="2431"/>
        <end position="2447"/>
    </location>
</feature>
<dbReference type="Pfam" id="PF00632">
    <property type="entry name" value="HECT"/>
    <property type="match status" value="1"/>
</dbReference>
<sequence>MSDRRSAVECLIDIDRNGAAFRRARVLNSLATASQHGRANKIPDFALFDKAKGLSCHEITMNSPEMMELYQVCSSSESYTDNKEGDAMEENCDGDTEIREGWQDRVLKHHDKIIRAKNHTNPVPIPNQAATGTAVDAVPPPQLISALRHIFGTPSCDDLRVLLEARDETAKSQTAQTSSTNVNVLPSLLQAVLNHSMFNKLMSPASDVKRDWKTMFDLSTGKATAGDCDGEATATVNESVSENLIAAMKAEGQPNGPLPAPPAANMESILSNLCRDQWNHRGNNCSRAQGLLIAALSIMAEYMLCEEDLDQLQAPAPVPLAESSLEDADPFTQLLQVGAILPIFSRHPSNGITDAFELDKDLLDYFVKASSTYEERIEIQKASLFKRQNSPAPPAPAYSTPPPLDLRKSPVETEEVQNIVSEDHSDGGATDAAGQGNESIGDDSDNASEGEQEDEEGSAQSEEYEAAEDSMTGAIESDDENDDGDYEDELQQALALSLAAAIGSGDSASDSDQTEDGGDDRGESDLSHKTSVSETEDSADNLPALPKIPSASLLPKFDRVDTPSDEESKPGLCSSPCATFEPSSLACFGQVPASHVLVHLLREIQTRLLDNEAEDTRSHFFAADTASSMTDEELEASSSTNDDSVTASLLIALLQICNQLRQSSVAALRNSLHDMEDEVDGKFAAVELSTLDDPESMVALDALEAKGMKRKAADAHDYFHTKTKLAGIWTKRVEFYSSCCFAVMQSLRTHIGNCTTRGQESPIIVSDRTRLQLSTVLTMFYSSSASTSAQSIHELTKCHVNNESTDFHSVSLCNEAIRLWGALLPLLHPGEEAKKLLHDSVRQCLSSPDPVLLCDAVAGDDDGTWDKNQVESCKLDLLCKRLRASDMLDIFVASPMTNTSPGLEAGVSPGSIEPLLSDLGTFVEMLDGSVHSNATRLYLAITQRAISSLILWNDLAMTSSDANDHEISGGDSASTTAGSWTGGLQLKLDQVKFHFDPSKCAGSISVKSSDGSPSVTANQRATKAWGSALSSTAFQPKTGVHKWAVKLDQCERGHIFVGVATSRANLKTYIGGDGNGWGLIGTQALWHDRNKIRGDYGKTFRTGATIILTLDTNAGTLRFGLLKESTSSSVPISPQSNFASPRASRAVPPPTTTTVEDWGIAFEGLPMDVKLHPAVGLYQRDDKATLYTIPGKPTKDSGKTGSPSSGDVYFPVAGNVDKSRKEHQSLLHSWNMALCSDGIAVASRILLKSIDLLESMDETSHVNNVLLVDVLPALASSICLVPSCLPVAPKYAGELMPLVTKCAKVIDDIIWPGHDNGPHSAFVYPGEGSWTISVDEQSGSESSSDNIPDEYSVRLKCDSERASDSYSTLHGEIGTSGASKPDSIGLALAAANGTHFQMLEEWCPGDGAVSDELTFDECARLSTTSCIINARLNLDGKQFKGIRYNVQKKTIQRITGVCDNSTVVEKLDMNTLLQTESLLCLAAGHLSLALCSSTSMLAVGDVGPNEDDMDESTGEMLKSLLRGSSILSLGLMGGVNLAVNNVREICCLPHGKISDIARDWQETVYTQLLDVSTRKPASLTTMDELASIVQEHLGPDQPSCSFSSLCPEGLYASTQLCVASSILYHSQDFAETIEEITISAADASRQIMDTAIRLSLLRVGNKVSRREACKIRCEVMAEVAEFLLGFPHESKNTCVEQVVNDISSIFSTVASHTELAYLRRELDIATERGLLRSIGMRSMQFLIRGEEDGIKCSVPIESALASLPRMLKPLSRPPGAGDSAEALSLTGCATREQSTSLIYCILACHFTAVEKSNSTISTAISSLRGILSRHDWAKRDLLGEEVPAADRMVNMAHHQDNLRLLKVSSSLLLSLSAQCSTLEACSSMLDLLLDEIARICLTLREEETSKRKEKGIETLNSDAELLKAATANAQGRPKRSEKDNMSTDCMAYLTTYGAVFSKSTVPPREQHEIFISSLLDAIHAIVGMADFAGPVSKRSHQMLSLLGLSDEDCGDSSYFLSLPLKFQRRMMRLLRPILLSMDASATVTRRVLVMCQAMWTEHINMNLGESAVALLRYLFTFSSDWRASINECLQRATNASEDPTIFCGVLAYLGGLPQTLADDAFVVIEGEASSSSSSSAPNKLRGGSPSGLPTGSVSTPNPVEDVISGLSRHDALSGVVTSIDTRTGSCDVVVLGDRSSVQIGPRVDSSRDHQHDKVTIRAMRVGAGNLSAVNELPLTIDGVCGLEVFSPLLNTMKLVTSCIKEDVRAELDAAELKVMDLSVTDLMTCGMGLRAVSTTISDPRILARYLNDEASTPYFANALLLGSAGLRCCDGLDSLSSFEARLWHVISTRKEVKTRLANLSSASGSELESFAGNEEDARSQEDAGKTAAPKKILKASTRAKPSSNLMGRALRSREASGTASREEDDTDESTSASGRSSSGRGERSGAAAAHLREAALIQMAELGLPRQWAELALDRVGGANIEQAVHFCLERSSEMESLISEEAERSSSSSSSVSRRSGSFGVSRMASANLLRQLEEMGFPRHWCVEALSATRNNVDEALTWILTNGDRLSAEDEAGREDEDDGEHDSDEGSDQDDIAAADDDSGRDDHESEIRGWTTNTVCPVRFVSGRSSIDPKTFEITGLPSGGFSSVGTKGVMLTSGKWYYEAEIQTAGCLQIGWADASFAGHCQAERGDGCGDGPSSWAFDGWRRYRWHSTATEWGCRWTEGDIVGCLVDMDDKVVSFTLNGQGEEIGMGVAFSGEGFRPCGGVYACVSFNRREKIRLILGGEGSESFKHPPAGYRGIGEAVLDAVKERDALLQNESLLDDPSSMPTKEAVADKYICDFSEGEHGHELFSWPHRYFNADASVHLGSTSRSSLLGTLASRLGSSKNSSLSQNVGGTSVDIRSRLSDLLKSKQAESSKVISASAESNVEFMKMLYETVREDLDRELKEVLASLCVLYSQKLLLHLFVSRSDQFDISLFVPTLHSPWESPGTSEIEASRCLWRVLEHSASLQSSGWVGEAGSMAVAAETLGLNVSTGDRKAGSMPGFCATRTGERILLPCGGVSKHLAAAFLPDTSSEPRLLSVAMSFAACSEMALGNGNGGTTIFIRRGLQNAVATSSSFRDVLVAAVRKSVRQLAAIDFEGDEKIPEDGDTVVQTERKQMETSYSGNPPDARLSCFLTGMLLSENARAELSPEQDISLKHNLFEGWCVGLLSASVPFRMICASTASGILNTCPSALGYAISNVPLLAKYFARLQSTVSRRVWAERASLPICSKYSQALVELLTSVKRSSPAYLSPQYVQVDSATPLPLPMPPPSTDGQENGNDEMTFWEEDEGWTCCDGGWEVWTGAVEIMEVEWKPPTRSSVRTLMDGGEGPPFLRKDHLVIRGKDWSYGDDDGSTLYEQDKKDKVEKRDEEERAEEERLAAEAKAEKERLAAEAKAEADRLAEQMGDEDDGSSKDTRITADAIADNPALDPGDDDPARDADADDGNIPEKKKLRKPAPSKLPLGTVLSVEPWDGVPAMARRVRWHLTGNEGIYRYGGDGGCFDVIHVEANDKGTRVKKKHHLPETAEQCAARYGFGKRRTCNVLLRLRRPPSRPPANEDLELRCDGILEWPDFGAGILVDVTFYPDGAVFITEKRVLYGSKDSGWEVRFGQSSFVPGTVFEVSPTASTDIYSTYDELLGSNSSLIEALRNKADGGRVRVTYETRLFRSKVREESSLNALDGTLSHQLSSHPPPICFDPQFHAPSMTLSKDKRSVTCTSSDGRGVAFGNVGFTKGVHYWEVKLEKAEVGSVFIGVAEKPGCPSGSSPQTNSYGFESQVKLNRWLGWGFVNFRATYSAGTERVYGAHCHAGDTVGVQLDCDAGRLSFYFDGVKYGEHILSDLGCAYENISPFGFNADGCGTGGSGQGAPSGHDGIRSSRNTPANGAVRPKSLWPVIGLRHPGDRVTISSKWNTSKGVDGITVVQNVLKVDGVLGAYEGSAESFPKWFVEEAFQEFQRWKSDRWTRSATRGALTSTALDVYLDTSPFACAAACASIGLPIVFLPGDRVDVKRSAGRILELQEEAIILGVYQGRLYYRLVLHKSEGGSLTEGGGRAFYWDESEAVEGGLRLVGEGLGRSIPLPKLEKFVPTTGGLKIIYPGGAVVRSDLEIFDGSVSLGTIPNGAIIPPEDVIERRINSCGVVRFLVTHDVGRGWISQRIRGGDEEEIIEILPADHNMTMNRYIVPEDSARAWHETYISELSTSQPEQSCLSLDIDDLGEFETLLDSGIIDGLDSRESDGVLSKFYGGVSDDLQDCSFTRCAQILSHVLGQESHTDDIDPVAHEITADALAVCPSMAPIEIGSRIGVVRGLSGFGKSLETVGRNWDAQSEKDWAQIPSISARLRSCRQILFGNVKKEFFGDVLDATSTPTSLAHDEYELPREVRTVRVNRLKARRAMASGDNAFKKKHCVFSQLRRELRGWSGAALRRSFVAKGHGGQKRAFKVKLVGEGVNDYSGPYREVFTDAIHEVTALDQEGRSCLGIMQPTANGEGNVGEGRDLFVFANVARDNAELSEQVDRRPISEEEATFSRHFSCAARCKSESSREVDDTLLYLGKLVGVACRHGLPLDLPLPLGTVWKQLAREGSVNMKDALREIDILAFKQAGNWGNDASDELLSQTKMLNYFAEGMALTLPIELLSLFGGEQLREIVCGNPEIDVELLQRVVEYEGYTGDEEVIGYFWETLREMTTSERKLFLQFVWARNRLPMKESGFDAPFKIQKDAKSADDGDYPLPSASTCFFSLSLPEYPSKEVLREKLLFAIENVTTMESDYVTNDAELGEGVSLQFLD</sequence>
<feature type="region of interest" description="Disordered" evidence="3">
    <location>
        <begin position="2130"/>
        <end position="2160"/>
    </location>
</feature>
<proteinExistence type="predicted"/>
<accession>K0ST15</accession>
<dbReference type="SUPFAM" id="SSF49899">
    <property type="entry name" value="Concanavalin A-like lectins/glucanases"/>
    <property type="match status" value="3"/>
</dbReference>
<keyword evidence="8" id="KW-1185">Reference proteome</keyword>